<dbReference type="Pfam" id="PF00246">
    <property type="entry name" value="Peptidase_M14"/>
    <property type="match status" value="1"/>
</dbReference>
<dbReference type="InterPro" id="IPR000834">
    <property type="entry name" value="Peptidase_M14"/>
</dbReference>
<dbReference type="GO" id="GO:0004181">
    <property type="term" value="F:metallocarboxypeptidase activity"/>
    <property type="evidence" value="ECO:0007669"/>
    <property type="project" value="InterPro"/>
</dbReference>
<evidence type="ECO:0000256" key="1">
    <source>
        <dbReference type="ARBA" id="ARBA00001947"/>
    </source>
</evidence>
<keyword evidence="9" id="KW-0482">Metalloprotease</keyword>
<accession>A0A5E4Q9C3</accession>
<dbReference type="EMBL" id="FZQP02001848">
    <property type="protein sequence ID" value="VVC93995.1"/>
    <property type="molecule type" value="Genomic_DNA"/>
</dbReference>
<dbReference type="AlphaFoldDB" id="A0A5E4Q9C3"/>
<dbReference type="GO" id="GO:0008270">
    <property type="term" value="F:zinc ion binding"/>
    <property type="evidence" value="ECO:0007669"/>
    <property type="project" value="InterPro"/>
</dbReference>
<dbReference type="PRINTS" id="PR00765">
    <property type="entry name" value="CRBOXYPTASEA"/>
</dbReference>
<evidence type="ECO:0000256" key="7">
    <source>
        <dbReference type="ARBA" id="ARBA00022801"/>
    </source>
</evidence>
<keyword evidence="3" id="KW-0121">Carboxypeptidase</keyword>
<dbReference type="SUPFAM" id="SSF53187">
    <property type="entry name" value="Zn-dependent exopeptidases"/>
    <property type="match status" value="1"/>
</dbReference>
<proteinExistence type="inferred from homology"/>
<reference evidence="12 13" key="1">
    <citation type="submission" date="2017-07" db="EMBL/GenBank/DDBJ databases">
        <authorList>
            <person name="Talla V."/>
            <person name="Backstrom N."/>
        </authorList>
    </citation>
    <scope>NUCLEOTIDE SEQUENCE [LARGE SCALE GENOMIC DNA]</scope>
</reference>
<feature type="active site" description="Proton donor/acceptor" evidence="10">
    <location>
        <position position="319"/>
    </location>
</feature>
<keyword evidence="5" id="KW-0479">Metal-binding</keyword>
<evidence type="ECO:0000256" key="4">
    <source>
        <dbReference type="ARBA" id="ARBA00022670"/>
    </source>
</evidence>
<sequence length="367" mass="41970">MDIRVKPNRITQIEKLLKDRNIDFETSVTDTDLILARVKCPISRFPSKLSEKGSFNWDDFYPLHMVYSFMDNLEAHFPSICTVSSIGRSVEGRDIKMLKISNSDASNTGVWIDATIHAREWVGTCVITFVADYIARNFIKLSKSFTNKDWYLVPVVNPDGYHHTHTKDRMWRKNRARVSNTIVGVDLNRNFAHCWGRFNVDGSSIDPNHQNFRGIEPFSEPEAAAIKDLILYSGIPFKIFITLHAYSEVIAFPWCYTSDPCADYVTLLEGATAMAKAIYETTGRMYKVGNFKDLMYMAAGTSIDWSYGTAHIPYSYLLELRSKNHKFLLPKSEIKECCQEVLSAVKALAQYVDDKKCANCVIYPNRR</sequence>
<dbReference type="Gene3D" id="3.40.630.10">
    <property type="entry name" value="Zn peptidases"/>
    <property type="match status" value="1"/>
</dbReference>
<organism evidence="12 13">
    <name type="scientific">Leptidea sinapis</name>
    <dbReference type="NCBI Taxonomy" id="189913"/>
    <lineage>
        <taxon>Eukaryota</taxon>
        <taxon>Metazoa</taxon>
        <taxon>Ecdysozoa</taxon>
        <taxon>Arthropoda</taxon>
        <taxon>Hexapoda</taxon>
        <taxon>Insecta</taxon>
        <taxon>Pterygota</taxon>
        <taxon>Neoptera</taxon>
        <taxon>Endopterygota</taxon>
        <taxon>Lepidoptera</taxon>
        <taxon>Glossata</taxon>
        <taxon>Ditrysia</taxon>
        <taxon>Papilionoidea</taxon>
        <taxon>Pieridae</taxon>
        <taxon>Dismorphiinae</taxon>
        <taxon>Leptidea</taxon>
    </lineage>
</organism>
<evidence type="ECO:0000256" key="3">
    <source>
        <dbReference type="ARBA" id="ARBA00022645"/>
    </source>
</evidence>
<evidence type="ECO:0000256" key="9">
    <source>
        <dbReference type="ARBA" id="ARBA00023049"/>
    </source>
</evidence>
<evidence type="ECO:0000256" key="8">
    <source>
        <dbReference type="ARBA" id="ARBA00022833"/>
    </source>
</evidence>
<dbReference type="InterPro" id="IPR057247">
    <property type="entry name" value="CARBOXYPEPT_ZN_2"/>
</dbReference>
<feature type="domain" description="Peptidase M14" evidence="11">
    <location>
        <begin position="59"/>
        <end position="352"/>
    </location>
</feature>
<dbReference type="PANTHER" id="PTHR11705:SF91">
    <property type="entry name" value="FI01817P-RELATED"/>
    <property type="match status" value="1"/>
</dbReference>
<evidence type="ECO:0000256" key="2">
    <source>
        <dbReference type="ARBA" id="ARBA00005988"/>
    </source>
</evidence>
<dbReference type="GO" id="GO:0005615">
    <property type="term" value="C:extracellular space"/>
    <property type="evidence" value="ECO:0007669"/>
    <property type="project" value="TreeGrafter"/>
</dbReference>
<dbReference type="GO" id="GO:0006508">
    <property type="term" value="P:proteolysis"/>
    <property type="evidence" value="ECO:0007669"/>
    <property type="project" value="UniProtKB-KW"/>
</dbReference>
<name>A0A5E4Q9C3_9NEOP</name>
<evidence type="ECO:0000313" key="12">
    <source>
        <dbReference type="EMBL" id="VVC93995.1"/>
    </source>
</evidence>
<dbReference type="SMART" id="SM00631">
    <property type="entry name" value="Zn_pept"/>
    <property type="match status" value="1"/>
</dbReference>
<dbReference type="PROSITE" id="PS00133">
    <property type="entry name" value="CARBOXYPEPT_ZN_2"/>
    <property type="match status" value="1"/>
</dbReference>
<dbReference type="PANTHER" id="PTHR11705">
    <property type="entry name" value="PROTEASE FAMILY M14 CARBOXYPEPTIDASE A,B"/>
    <property type="match status" value="1"/>
</dbReference>
<comment type="similarity">
    <text evidence="2 10">Belongs to the peptidase M14 family.</text>
</comment>
<dbReference type="PROSITE" id="PS52035">
    <property type="entry name" value="PEPTIDASE_M14"/>
    <property type="match status" value="1"/>
</dbReference>
<dbReference type="Proteomes" id="UP000324832">
    <property type="component" value="Unassembled WGS sequence"/>
</dbReference>
<evidence type="ECO:0000256" key="6">
    <source>
        <dbReference type="ARBA" id="ARBA00022729"/>
    </source>
</evidence>
<evidence type="ECO:0000259" key="11">
    <source>
        <dbReference type="PROSITE" id="PS52035"/>
    </source>
</evidence>
<keyword evidence="6" id="KW-0732">Signal</keyword>
<keyword evidence="13" id="KW-1185">Reference proteome</keyword>
<keyword evidence="4" id="KW-0645">Protease</keyword>
<protein>
    <recommendedName>
        <fullName evidence="11">Peptidase M14 domain-containing protein</fullName>
    </recommendedName>
</protein>
<evidence type="ECO:0000313" key="13">
    <source>
        <dbReference type="Proteomes" id="UP000324832"/>
    </source>
</evidence>
<evidence type="ECO:0000256" key="5">
    <source>
        <dbReference type="ARBA" id="ARBA00022723"/>
    </source>
</evidence>
<dbReference type="FunFam" id="3.40.630.10:FF:000084">
    <property type="entry name" value="Carboxypeptidase B2"/>
    <property type="match status" value="1"/>
</dbReference>
<comment type="cofactor">
    <cofactor evidence="1">
        <name>Zn(2+)</name>
        <dbReference type="ChEBI" id="CHEBI:29105"/>
    </cofactor>
</comment>
<keyword evidence="7" id="KW-0378">Hydrolase</keyword>
<keyword evidence="8" id="KW-0862">Zinc</keyword>
<evidence type="ECO:0000256" key="10">
    <source>
        <dbReference type="PROSITE-ProRule" id="PRU01379"/>
    </source>
</evidence>
<gene>
    <name evidence="12" type="ORF">LSINAPIS_LOCUS6058</name>
</gene>